<keyword evidence="2" id="KW-0564">Palmitate</keyword>
<dbReference type="InterPro" id="IPR025659">
    <property type="entry name" value="Tubby-like_C"/>
</dbReference>
<dbReference type="Pfam" id="PF03803">
    <property type="entry name" value="Scramblase"/>
    <property type="match status" value="1"/>
</dbReference>
<protein>
    <recommendedName>
        <fullName evidence="2">Phospholipid scramblase</fullName>
    </recommendedName>
</protein>
<feature type="region of interest" description="Disordered" evidence="3">
    <location>
        <begin position="1"/>
        <end position="62"/>
    </location>
</feature>
<dbReference type="InterPro" id="IPR005552">
    <property type="entry name" value="Scramblase"/>
</dbReference>
<reference evidence="4" key="1">
    <citation type="submission" date="2019-08" db="EMBL/GenBank/DDBJ databases">
        <title>The genome of the North American firefly Photinus pyralis.</title>
        <authorList>
            <consortium name="Photinus pyralis genome working group"/>
            <person name="Fallon T.R."/>
            <person name="Sander Lower S.E."/>
            <person name="Weng J.-K."/>
        </authorList>
    </citation>
    <scope>NUCLEOTIDE SEQUENCE</scope>
    <source>
        <strain evidence="4">TRF0915ILg1</strain>
        <tissue evidence="4">Whole body</tissue>
    </source>
</reference>
<dbReference type="GO" id="GO:0017128">
    <property type="term" value="F:phospholipid scramblase activity"/>
    <property type="evidence" value="ECO:0007669"/>
    <property type="project" value="InterPro"/>
</dbReference>
<dbReference type="Proteomes" id="UP000801492">
    <property type="component" value="Unassembled WGS sequence"/>
</dbReference>
<dbReference type="PANTHER" id="PTHR23248:SF9">
    <property type="entry name" value="PHOSPHOLIPID SCRAMBLASE"/>
    <property type="match status" value="1"/>
</dbReference>
<evidence type="ECO:0000256" key="3">
    <source>
        <dbReference type="SAM" id="MobiDB-lite"/>
    </source>
</evidence>
<keyword evidence="2" id="KW-0106">Calcium</keyword>
<gene>
    <name evidence="4" type="ORF">ILUMI_24664</name>
</gene>
<dbReference type="AlphaFoldDB" id="A0A8K0CA23"/>
<dbReference type="OrthoDB" id="191150at2759"/>
<evidence type="ECO:0000256" key="2">
    <source>
        <dbReference type="RuleBase" id="RU363116"/>
    </source>
</evidence>
<dbReference type="SUPFAM" id="SSF54518">
    <property type="entry name" value="Tubby C-terminal domain-like"/>
    <property type="match status" value="1"/>
</dbReference>
<proteinExistence type="inferred from homology"/>
<keyword evidence="2" id="KW-0449">Lipoprotein</keyword>
<name>A0A8K0CA23_IGNLU</name>
<dbReference type="GO" id="GO:0005886">
    <property type="term" value="C:plasma membrane"/>
    <property type="evidence" value="ECO:0007669"/>
    <property type="project" value="TreeGrafter"/>
</dbReference>
<organism evidence="4 5">
    <name type="scientific">Ignelater luminosus</name>
    <name type="common">Cucubano</name>
    <name type="synonym">Pyrophorus luminosus</name>
    <dbReference type="NCBI Taxonomy" id="2038154"/>
    <lineage>
        <taxon>Eukaryota</taxon>
        <taxon>Metazoa</taxon>
        <taxon>Ecdysozoa</taxon>
        <taxon>Arthropoda</taxon>
        <taxon>Hexapoda</taxon>
        <taxon>Insecta</taxon>
        <taxon>Pterygota</taxon>
        <taxon>Neoptera</taxon>
        <taxon>Endopterygota</taxon>
        <taxon>Coleoptera</taxon>
        <taxon>Polyphaga</taxon>
        <taxon>Elateriformia</taxon>
        <taxon>Elateroidea</taxon>
        <taxon>Elateridae</taxon>
        <taxon>Agrypninae</taxon>
        <taxon>Pyrophorini</taxon>
        <taxon>Ignelater</taxon>
    </lineage>
</organism>
<comment type="cofactor">
    <cofactor evidence="2">
        <name>Ca(2+)</name>
        <dbReference type="ChEBI" id="CHEBI:29108"/>
    </cofactor>
</comment>
<feature type="compositionally biased region" description="Pro residues" evidence="3">
    <location>
        <begin position="17"/>
        <end position="43"/>
    </location>
</feature>
<comment type="caution">
    <text evidence="4">The sequence shown here is derived from an EMBL/GenBank/DDBJ whole genome shotgun (WGS) entry which is preliminary data.</text>
</comment>
<comment type="function">
    <text evidence="2">May mediate accelerated ATP-independent bidirectional transbilayer migration of phospholipids upon binding calcium ions that results in a loss of phospholipid asymmetry in the plasma membrane.</text>
</comment>
<accession>A0A8K0CA23</accession>
<evidence type="ECO:0000256" key="1">
    <source>
        <dbReference type="ARBA" id="ARBA00005350"/>
    </source>
</evidence>
<dbReference type="EMBL" id="VTPC01090731">
    <property type="protein sequence ID" value="KAF2881507.1"/>
    <property type="molecule type" value="Genomic_DNA"/>
</dbReference>
<keyword evidence="5" id="KW-1185">Reference proteome</keyword>
<dbReference type="PANTHER" id="PTHR23248">
    <property type="entry name" value="PHOSPHOLIPID SCRAMBLASE-RELATED"/>
    <property type="match status" value="1"/>
</dbReference>
<sequence>MDGRPHEGYPNLQQGGYPPPQSNMYPPIPPGPQQSVPFPPGPNNPIVTQQPMGGPGGPGVMTMPQGVPNCPPGLEYLAMVDQLLVKQKVELLEAFTGFETKNKYVVCNNLGQKVYFAAEESGCCERNCCGNLRSFEMKIMDNFGTQVMSLNRPFACQGCCCPCCLQTMEVTAPPGTVVGTVEEKWSIFYPSYVVKNTVGDVIFRIDGPFCACRCCCQDVNFKVYTPDGNTEVGRISKKWSGLAKEAFTDTDNFGITFPMDLDVKMKATLLGACFLIDMMYFEENEK</sequence>
<evidence type="ECO:0000313" key="4">
    <source>
        <dbReference type="EMBL" id="KAF2881507.1"/>
    </source>
</evidence>
<comment type="similarity">
    <text evidence="1 2">Belongs to the phospholipid scramblase family.</text>
</comment>
<evidence type="ECO:0000313" key="5">
    <source>
        <dbReference type="Proteomes" id="UP000801492"/>
    </source>
</evidence>